<dbReference type="PATRIC" id="fig|518642.10.peg.2236"/>
<dbReference type="Gene3D" id="3.50.50.60">
    <property type="entry name" value="FAD/NAD(P)-binding domain"/>
    <property type="match status" value="1"/>
</dbReference>
<protein>
    <recommendedName>
        <fullName evidence="1">FAD/NAD(P)-binding domain-containing protein</fullName>
    </recommendedName>
</protein>
<name>A0A1E7L7N4_9ACTN</name>
<dbReference type="AlphaFoldDB" id="A0A1E7L7N4"/>
<evidence type="ECO:0000313" key="2">
    <source>
        <dbReference type="EMBL" id="OEV12216.1"/>
    </source>
</evidence>
<dbReference type="EMBL" id="LJGW01000155">
    <property type="protein sequence ID" value="OEV12216.1"/>
    <property type="molecule type" value="Genomic_DNA"/>
</dbReference>
<feature type="non-terminal residue" evidence="2">
    <location>
        <position position="105"/>
    </location>
</feature>
<evidence type="ECO:0000259" key="1">
    <source>
        <dbReference type="Pfam" id="PF07992"/>
    </source>
</evidence>
<comment type="caution">
    <text evidence="2">The sequence shown here is derived from an EMBL/GenBank/DDBJ whole genome shotgun (WGS) entry which is preliminary data.</text>
</comment>
<dbReference type="SUPFAM" id="SSF51905">
    <property type="entry name" value="FAD/NAD(P)-binding domain"/>
    <property type="match status" value="1"/>
</dbReference>
<dbReference type="Proteomes" id="UP000176005">
    <property type="component" value="Unassembled WGS sequence"/>
</dbReference>
<dbReference type="GO" id="GO:0016491">
    <property type="term" value="F:oxidoreductase activity"/>
    <property type="evidence" value="ECO:0007669"/>
    <property type="project" value="InterPro"/>
</dbReference>
<dbReference type="InterPro" id="IPR036188">
    <property type="entry name" value="FAD/NAD-bd_sf"/>
</dbReference>
<organism evidence="2 3">
    <name type="scientific">Streptomyces nanshensis</name>
    <dbReference type="NCBI Taxonomy" id="518642"/>
    <lineage>
        <taxon>Bacteria</taxon>
        <taxon>Bacillati</taxon>
        <taxon>Actinomycetota</taxon>
        <taxon>Actinomycetes</taxon>
        <taxon>Kitasatosporales</taxon>
        <taxon>Streptomycetaceae</taxon>
        <taxon>Streptomyces</taxon>
    </lineage>
</organism>
<accession>A0A1E7L7N4</accession>
<reference evidence="2 3" key="1">
    <citation type="journal article" date="2016" name="Front. Microbiol.">
        <title>Comparative Genomics Analysis of Streptomyces Species Reveals Their Adaptation to the Marine Environment and Their Diversity at the Genomic Level.</title>
        <authorList>
            <person name="Tian X."/>
            <person name="Zhang Z."/>
            <person name="Yang T."/>
            <person name="Chen M."/>
            <person name="Li J."/>
            <person name="Chen F."/>
            <person name="Yang J."/>
            <person name="Li W."/>
            <person name="Zhang B."/>
            <person name="Zhang Z."/>
            <person name="Wu J."/>
            <person name="Zhang C."/>
            <person name="Long L."/>
            <person name="Xiao J."/>
        </authorList>
    </citation>
    <scope>NUCLEOTIDE SEQUENCE [LARGE SCALE GENOMIC DNA]</scope>
    <source>
        <strain evidence="2 3">SCSIO 10429</strain>
    </source>
</reference>
<sequence length="105" mass="10854">MDSVSRGPRRRVVVVGGGMAGARLAGQLTAAGRGPGTGADAGTGLDVTLVGDEPHAPYNRVLLADVLAGRYAPEVVTLPAARTARVLRGVRAVRIDRGRRRAVCE</sequence>
<dbReference type="InterPro" id="IPR023753">
    <property type="entry name" value="FAD/NAD-binding_dom"/>
</dbReference>
<proteinExistence type="predicted"/>
<feature type="domain" description="FAD/NAD(P)-binding" evidence="1">
    <location>
        <begin position="11"/>
        <end position="104"/>
    </location>
</feature>
<dbReference type="RefSeq" id="WP_244900375.1">
    <property type="nucleotide sequence ID" value="NZ_LJGW01000155.1"/>
</dbReference>
<evidence type="ECO:0000313" key="3">
    <source>
        <dbReference type="Proteomes" id="UP000176005"/>
    </source>
</evidence>
<dbReference type="Pfam" id="PF07992">
    <property type="entry name" value="Pyr_redox_2"/>
    <property type="match status" value="1"/>
</dbReference>
<gene>
    <name evidence="2" type="ORF">AN218_09370</name>
</gene>
<keyword evidence="3" id="KW-1185">Reference proteome</keyword>